<keyword evidence="3" id="KW-0274">FAD</keyword>
<dbReference type="PRINTS" id="PR00420">
    <property type="entry name" value="RNGMNOXGNASE"/>
</dbReference>
<keyword evidence="5" id="KW-0812">Transmembrane</keyword>
<name>A0A9P5AJJ5_9HYPO</name>
<proteinExistence type="predicted"/>
<dbReference type="SUPFAM" id="SSF51905">
    <property type="entry name" value="FAD/NAD(P)-binding domain"/>
    <property type="match status" value="1"/>
</dbReference>
<sequence>MTDKSVIVIGAGPVGLFTALLLAKKGIKVTVIEAAEGISRSPRAAVQLPTACLEFGMAGVIQDVLSHGLKSVCGFSWRDGNDITKVLADFTPPPSDNPNLCAAFLGQDVLSSIFLNHLYNTGNGTVIFNHAFTHAQDHGDSVTVYVRRTIDDQELSFNCRYLVGADGGRSSVRKSIGLSLEGFTWPDIRLIAVNFLYDMEPFCWKDGNFIVHPTDWAVVVRRGKGNMWRVATSVPFVETPDEEPINDKSVLPVIKERLARILPGNTDDIIYLQAAPYTIHQRVVSKYRSGNVLLAGDAAHLNNPVGGLGCDTGILDAAHLAKALTEVLTQNAPDTVLDEYARARREVFTNITDPMSTANLLRLKGFTPEDVAAREDFFKMVNDPNEGNRLFAYMAREMGISTTLDLKDLGVKSQL</sequence>
<gene>
    <name evidence="7" type="ORF">FBEOM_6154</name>
</gene>
<evidence type="ECO:0000259" key="6">
    <source>
        <dbReference type="Pfam" id="PF01494"/>
    </source>
</evidence>
<evidence type="ECO:0000256" key="5">
    <source>
        <dbReference type="SAM" id="Phobius"/>
    </source>
</evidence>
<evidence type="ECO:0000256" key="2">
    <source>
        <dbReference type="ARBA" id="ARBA00022630"/>
    </source>
</evidence>
<dbReference type="AlphaFoldDB" id="A0A9P5AJJ5"/>
<dbReference type="PANTHER" id="PTHR43004:SF19">
    <property type="entry name" value="BINDING MONOOXYGENASE, PUTATIVE (JCVI)-RELATED"/>
    <property type="match status" value="1"/>
</dbReference>
<reference evidence="7" key="1">
    <citation type="journal article" date="2017" name="Mycologia">
        <title>Fusarium algeriense, sp. nov., a novel toxigenic crown rot pathogen of durum wheat from Algeria is nested in the Fusarium burgessii species complex.</title>
        <authorList>
            <person name="Laraba I."/>
            <person name="Keddad A."/>
            <person name="Boureghda H."/>
            <person name="Abdallah N."/>
            <person name="Vaughan M.M."/>
            <person name="Proctor R.H."/>
            <person name="Busman M."/>
            <person name="O'Donnell K."/>
        </authorList>
    </citation>
    <scope>NUCLEOTIDE SEQUENCE</scope>
    <source>
        <strain evidence="7">NRRL 25174</strain>
    </source>
</reference>
<feature type="domain" description="FAD-binding" evidence="6">
    <location>
        <begin position="5"/>
        <end position="353"/>
    </location>
</feature>
<protein>
    <submittedName>
        <fullName evidence="7">3-(3-hydroxyphenyl)propionate 2-hydroxylase</fullName>
    </submittedName>
</protein>
<keyword evidence="5" id="KW-0472">Membrane</keyword>
<dbReference type="OrthoDB" id="2096480at2759"/>
<evidence type="ECO:0000313" key="7">
    <source>
        <dbReference type="EMBL" id="KAF4339930.1"/>
    </source>
</evidence>
<dbReference type="Gene3D" id="3.50.50.60">
    <property type="entry name" value="FAD/NAD(P)-binding domain"/>
    <property type="match status" value="1"/>
</dbReference>
<dbReference type="PANTHER" id="PTHR43004">
    <property type="entry name" value="TRK SYSTEM POTASSIUM UPTAKE PROTEIN"/>
    <property type="match status" value="1"/>
</dbReference>
<keyword evidence="4" id="KW-0560">Oxidoreductase</keyword>
<reference evidence="7" key="2">
    <citation type="submission" date="2020-02" db="EMBL/GenBank/DDBJ databases">
        <title>Identification and distribution of gene clusters putatively required for synthesis of sphingolipid metabolism inhibitors in phylogenetically diverse species of the filamentous fungus Fusarium.</title>
        <authorList>
            <person name="Kim H.-S."/>
            <person name="Busman M."/>
            <person name="Brown D.W."/>
            <person name="Divon H."/>
            <person name="Uhlig S."/>
            <person name="Proctor R.H."/>
        </authorList>
    </citation>
    <scope>NUCLEOTIDE SEQUENCE</scope>
    <source>
        <strain evidence="7">NRRL 25174</strain>
    </source>
</reference>
<keyword evidence="2" id="KW-0285">Flavoprotein</keyword>
<dbReference type="EMBL" id="PVQB02000255">
    <property type="protein sequence ID" value="KAF4339930.1"/>
    <property type="molecule type" value="Genomic_DNA"/>
</dbReference>
<dbReference type="GO" id="GO:0016709">
    <property type="term" value="F:oxidoreductase activity, acting on paired donors, with incorporation or reduction of molecular oxygen, NAD(P)H as one donor, and incorporation of one atom of oxygen"/>
    <property type="evidence" value="ECO:0007669"/>
    <property type="project" value="UniProtKB-ARBA"/>
</dbReference>
<keyword evidence="8" id="KW-1185">Reference proteome</keyword>
<dbReference type="Gene3D" id="3.30.9.10">
    <property type="entry name" value="D-Amino Acid Oxidase, subunit A, domain 2"/>
    <property type="match status" value="1"/>
</dbReference>
<dbReference type="Proteomes" id="UP000730481">
    <property type="component" value="Unassembled WGS sequence"/>
</dbReference>
<dbReference type="GO" id="GO:0071949">
    <property type="term" value="F:FAD binding"/>
    <property type="evidence" value="ECO:0007669"/>
    <property type="project" value="InterPro"/>
</dbReference>
<comment type="caution">
    <text evidence="7">The sequence shown here is derived from an EMBL/GenBank/DDBJ whole genome shotgun (WGS) entry which is preliminary data.</text>
</comment>
<evidence type="ECO:0000256" key="4">
    <source>
        <dbReference type="ARBA" id="ARBA00023002"/>
    </source>
</evidence>
<organism evidence="7 8">
    <name type="scientific">Fusarium beomiforme</name>
    <dbReference type="NCBI Taxonomy" id="44412"/>
    <lineage>
        <taxon>Eukaryota</taxon>
        <taxon>Fungi</taxon>
        <taxon>Dikarya</taxon>
        <taxon>Ascomycota</taxon>
        <taxon>Pezizomycotina</taxon>
        <taxon>Sordariomycetes</taxon>
        <taxon>Hypocreomycetidae</taxon>
        <taxon>Hypocreales</taxon>
        <taxon>Nectriaceae</taxon>
        <taxon>Fusarium</taxon>
        <taxon>Fusarium burgessii species complex</taxon>
    </lineage>
</organism>
<evidence type="ECO:0000256" key="3">
    <source>
        <dbReference type="ARBA" id="ARBA00022827"/>
    </source>
</evidence>
<accession>A0A9P5AJJ5</accession>
<evidence type="ECO:0000256" key="1">
    <source>
        <dbReference type="ARBA" id="ARBA00001974"/>
    </source>
</evidence>
<feature type="transmembrane region" description="Helical" evidence="5">
    <location>
        <begin position="6"/>
        <end position="23"/>
    </location>
</feature>
<dbReference type="InterPro" id="IPR002938">
    <property type="entry name" value="FAD-bd"/>
</dbReference>
<dbReference type="InterPro" id="IPR050641">
    <property type="entry name" value="RIFMO-like"/>
</dbReference>
<dbReference type="Pfam" id="PF01494">
    <property type="entry name" value="FAD_binding_3"/>
    <property type="match status" value="1"/>
</dbReference>
<evidence type="ECO:0000313" key="8">
    <source>
        <dbReference type="Proteomes" id="UP000730481"/>
    </source>
</evidence>
<dbReference type="InterPro" id="IPR036188">
    <property type="entry name" value="FAD/NAD-bd_sf"/>
</dbReference>
<keyword evidence="5" id="KW-1133">Transmembrane helix</keyword>
<comment type="cofactor">
    <cofactor evidence="1">
        <name>FAD</name>
        <dbReference type="ChEBI" id="CHEBI:57692"/>
    </cofactor>
</comment>